<feature type="transmembrane region" description="Helical" evidence="1">
    <location>
        <begin position="61"/>
        <end position="83"/>
    </location>
</feature>
<evidence type="ECO:0000313" key="2">
    <source>
        <dbReference type="EMBL" id="RCN31186.1"/>
    </source>
</evidence>
<keyword evidence="3" id="KW-1185">Reference proteome</keyword>
<keyword evidence="1" id="KW-1133">Transmembrane helix</keyword>
<accession>A0A368FGD0</accession>
<protein>
    <submittedName>
        <fullName evidence="2">Uncharacterized protein</fullName>
    </submittedName>
</protein>
<organism evidence="2 3">
    <name type="scientific">Ancylostoma caninum</name>
    <name type="common">Dog hookworm</name>
    <dbReference type="NCBI Taxonomy" id="29170"/>
    <lineage>
        <taxon>Eukaryota</taxon>
        <taxon>Metazoa</taxon>
        <taxon>Ecdysozoa</taxon>
        <taxon>Nematoda</taxon>
        <taxon>Chromadorea</taxon>
        <taxon>Rhabditida</taxon>
        <taxon>Rhabditina</taxon>
        <taxon>Rhabditomorpha</taxon>
        <taxon>Strongyloidea</taxon>
        <taxon>Ancylostomatidae</taxon>
        <taxon>Ancylostomatinae</taxon>
        <taxon>Ancylostoma</taxon>
    </lineage>
</organism>
<evidence type="ECO:0000256" key="1">
    <source>
        <dbReference type="SAM" id="Phobius"/>
    </source>
</evidence>
<proteinExistence type="predicted"/>
<gene>
    <name evidence="2" type="ORF">ANCCAN_23035</name>
</gene>
<dbReference type="EMBL" id="JOJR01001363">
    <property type="protein sequence ID" value="RCN31186.1"/>
    <property type="molecule type" value="Genomic_DNA"/>
</dbReference>
<sequence>MAYSVDRSFCPSRCSERGVCFLVDGSYGCLCYDVDVAAEDCSTIFTTTAELNEEVDWTQFWSIWAAVILACIVLCGMVSLVVWHVRRRCRRVRLVVVSEDERGDARRCEAVPAAPPNDL</sequence>
<dbReference type="Proteomes" id="UP000252519">
    <property type="component" value="Unassembled WGS sequence"/>
</dbReference>
<dbReference type="OrthoDB" id="5900231at2759"/>
<dbReference type="AlphaFoldDB" id="A0A368FGD0"/>
<keyword evidence="1" id="KW-0472">Membrane</keyword>
<evidence type="ECO:0000313" key="3">
    <source>
        <dbReference type="Proteomes" id="UP000252519"/>
    </source>
</evidence>
<reference evidence="2 3" key="1">
    <citation type="submission" date="2014-10" db="EMBL/GenBank/DDBJ databases">
        <title>Draft genome of the hookworm Ancylostoma caninum.</title>
        <authorList>
            <person name="Mitreva M."/>
        </authorList>
    </citation>
    <scope>NUCLEOTIDE SEQUENCE [LARGE SCALE GENOMIC DNA]</scope>
    <source>
        <strain evidence="2 3">Baltimore</strain>
    </source>
</reference>
<comment type="caution">
    <text evidence="2">The sequence shown here is derived from an EMBL/GenBank/DDBJ whole genome shotgun (WGS) entry which is preliminary data.</text>
</comment>
<keyword evidence="1" id="KW-0812">Transmembrane</keyword>
<name>A0A368FGD0_ANCCA</name>